<comment type="caution">
    <text evidence="1">The sequence shown here is derived from an EMBL/GenBank/DDBJ whole genome shotgun (WGS) entry which is preliminary data.</text>
</comment>
<proteinExistence type="predicted"/>
<name>A0AAV3NWE3_LITER</name>
<dbReference type="AlphaFoldDB" id="A0AAV3NWE3"/>
<gene>
    <name evidence="1" type="ORF">LIER_35766</name>
</gene>
<evidence type="ECO:0000313" key="1">
    <source>
        <dbReference type="EMBL" id="GAA0143569.1"/>
    </source>
</evidence>
<reference evidence="1 2" key="1">
    <citation type="submission" date="2024-01" db="EMBL/GenBank/DDBJ databases">
        <title>The complete chloroplast genome sequence of Lithospermum erythrorhizon: insights into the phylogenetic relationship among Boraginaceae species and the maternal lineages of purple gromwells.</title>
        <authorList>
            <person name="Okada T."/>
            <person name="Watanabe K."/>
        </authorList>
    </citation>
    <scope>NUCLEOTIDE SEQUENCE [LARGE SCALE GENOMIC DNA]</scope>
</reference>
<accession>A0AAV3NWE3</accession>
<protein>
    <submittedName>
        <fullName evidence="1">Uncharacterized protein</fullName>
    </submittedName>
</protein>
<organism evidence="1 2">
    <name type="scientific">Lithospermum erythrorhizon</name>
    <name type="common">Purple gromwell</name>
    <name type="synonym">Lithospermum officinale var. erythrorhizon</name>
    <dbReference type="NCBI Taxonomy" id="34254"/>
    <lineage>
        <taxon>Eukaryota</taxon>
        <taxon>Viridiplantae</taxon>
        <taxon>Streptophyta</taxon>
        <taxon>Embryophyta</taxon>
        <taxon>Tracheophyta</taxon>
        <taxon>Spermatophyta</taxon>
        <taxon>Magnoliopsida</taxon>
        <taxon>eudicotyledons</taxon>
        <taxon>Gunneridae</taxon>
        <taxon>Pentapetalae</taxon>
        <taxon>asterids</taxon>
        <taxon>lamiids</taxon>
        <taxon>Boraginales</taxon>
        <taxon>Boraginaceae</taxon>
        <taxon>Boraginoideae</taxon>
        <taxon>Lithospermeae</taxon>
        <taxon>Lithospermum</taxon>
    </lineage>
</organism>
<evidence type="ECO:0000313" key="2">
    <source>
        <dbReference type="Proteomes" id="UP001454036"/>
    </source>
</evidence>
<dbReference type="EMBL" id="BAABME010015904">
    <property type="protein sequence ID" value="GAA0143569.1"/>
    <property type="molecule type" value="Genomic_DNA"/>
</dbReference>
<keyword evidence="2" id="KW-1185">Reference proteome</keyword>
<dbReference type="Proteomes" id="UP001454036">
    <property type="component" value="Unassembled WGS sequence"/>
</dbReference>
<sequence>MAGLIQGPMDQIVNSVMDQLKERLPHLGGEPLTVSSSVREETYMHTPQSGRTTSPCRDSRATMRLRFLGQRLRQRMRHSPLLVGNQERNYACGHEAPISYQVHKEDGPRGTHHGISIPGVIPTSLEQGVLKGFSIQSCRTYTEVVQLAAGRMIPAPDRGYSQADLPRQNAFSSLQGHMEKTKEVKKGKIEYLTPLNASTGNVLMDIEDKRMLSQPPRQKTPPDQEGLGKYFQYHKDHGHDRDDYRNLKIEIENLIKRGQLKEYVHKKTQNMNKRFHRGRLESPRALDGCMQNGIFMQSRDGACPVFPGLSYSMKDFEGNECPHEDPLVITPVVTNFEVGRIVVDTGRCVDILFVDACLKLGMSRVQIRPLATPLVGFIADAVSPLGVANLMVTMEKHR</sequence>